<dbReference type="AlphaFoldDB" id="L8FUW3"/>
<dbReference type="VEuPathDB" id="FungiDB:GMDG_09015"/>
<dbReference type="Gene3D" id="3.40.630.30">
    <property type="match status" value="1"/>
</dbReference>
<proteinExistence type="predicted"/>
<evidence type="ECO:0000313" key="2">
    <source>
        <dbReference type="Proteomes" id="UP000011064"/>
    </source>
</evidence>
<dbReference type="HOGENOM" id="CLU_1691019_0_0_1"/>
<name>L8FUW3_PSED2</name>
<feature type="non-terminal residue" evidence="1">
    <location>
        <position position="1"/>
    </location>
</feature>
<organism evidence="1 2">
    <name type="scientific">Pseudogymnoascus destructans (strain ATCC MYA-4855 / 20631-21)</name>
    <name type="common">Bat white-nose syndrome fungus</name>
    <name type="synonym">Geomyces destructans</name>
    <dbReference type="NCBI Taxonomy" id="658429"/>
    <lineage>
        <taxon>Eukaryota</taxon>
        <taxon>Fungi</taxon>
        <taxon>Dikarya</taxon>
        <taxon>Ascomycota</taxon>
        <taxon>Pezizomycotina</taxon>
        <taxon>Leotiomycetes</taxon>
        <taxon>Thelebolales</taxon>
        <taxon>Thelebolaceae</taxon>
        <taxon>Pseudogymnoascus</taxon>
    </lineage>
</organism>
<protein>
    <submittedName>
        <fullName evidence="1">Uncharacterized protein</fullName>
    </submittedName>
</protein>
<reference evidence="2" key="1">
    <citation type="submission" date="2010-09" db="EMBL/GenBank/DDBJ databases">
        <title>The genome sequence of Geomyces destructans 20631-21.</title>
        <authorList>
            <consortium name="The Broad Institute Genome Sequencing Platform"/>
            <person name="Cuomo C.A."/>
            <person name="Blehert D.S."/>
            <person name="Lorch J.M."/>
            <person name="Young S.K."/>
            <person name="Zeng Q."/>
            <person name="Gargeya S."/>
            <person name="Fitzgerald M."/>
            <person name="Haas B."/>
            <person name="Abouelleil A."/>
            <person name="Alvarado L."/>
            <person name="Arachchi H.M."/>
            <person name="Berlin A."/>
            <person name="Brown A."/>
            <person name="Chapman S.B."/>
            <person name="Chen Z."/>
            <person name="Dunbar C."/>
            <person name="Freedman E."/>
            <person name="Gearin G."/>
            <person name="Gellesch M."/>
            <person name="Goldberg J."/>
            <person name="Griggs A."/>
            <person name="Gujja S."/>
            <person name="Heiman D."/>
            <person name="Howarth C."/>
            <person name="Larson L."/>
            <person name="Lui A."/>
            <person name="MacDonald P.J.P."/>
            <person name="Montmayeur A."/>
            <person name="Murphy C."/>
            <person name="Neiman D."/>
            <person name="Pearson M."/>
            <person name="Priest M."/>
            <person name="Roberts A."/>
            <person name="Saif S."/>
            <person name="Shea T."/>
            <person name="Shenoy N."/>
            <person name="Sisk P."/>
            <person name="Stolte C."/>
            <person name="Sykes S."/>
            <person name="Wortman J."/>
            <person name="Nusbaum C."/>
            <person name="Birren B."/>
        </authorList>
    </citation>
    <scope>NUCLEOTIDE SEQUENCE [LARGE SCALE GENOMIC DNA]</scope>
    <source>
        <strain evidence="2">ATCC MYA-4855 / 20631-21</strain>
    </source>
</reference>
<dbReference type="EMBL" id="GL574912">
    <property type="protein sequence ID" value="ELR04273.1"/>
    <property type="molecule type" value="Genomic_DNA"/>
</dbReference>
<accession>L8FUW3</accession>
<sequence>YVYQPFLVAQAGIFAKDISSVNAAKFVEAIPGKFRLVEIPLNTGNSVNNIERATTLRSNYVLPLHRNYEDIFNAYKSNTRRNLSKALQSGCTFSRMSDAGQLIALAAGQMQLQGMEISRNIARFRNLYDQLAKKRKRSALPFIRRKTICFPPAAFS</sequence>
<dbReference type="InParanoid" id="L8FUW3"/>
<gene>
    <name evidence="1" type="ORF">GMDG_09015</name>
</gene>
<keyword evidence="2" id="KW-1185">Reference proteome</keyword>
<evidence type="ECO:0000313" key="1">
    <source>
        <dbReference type="EMBL" id="ELR04273.1"/>
    </source>
</evidence>
<dbReference type="Proteomes" id="UP000011064">
    <property type="component" value="Unassembled WGS sequence"/>
</dbReference>